<comment type="caution">
    <text evidence="2">The sequence shown here is derived from an EMBL/GenBank/DDBJ whole genome shotgun (WGS) entry which is preliminary data.</text>
</comment>
<name>A0ABP8KVP3_9MICO</name>
<dbReference type="RefSeq" id="WP_345215037.1">
    <property type="nucleotide sequence ID" value="NZ_BAABGN010000002.1"/>
</dbReference>
<organism evidence="2 3">
    <name type="scientific">Georgenia halophila</name>
    <dbReference type="NCBI Taxonomy" id="620889"/>
    <lineage>
        <taxon>Bacteria</taxon>
        <taxon>Bacillati</taxon>
        <taxon>Actinomycetota</taxon>
        <taxon>Actinomycetes</taxon>
        <taxon>Micrococcales</taxon>
        <taxon>Bogoriellaceae</taxon>
        <taxon>Georgenia</taxon>
    </lineage>
</organism>
<keyword evidence="1" id="KW-0812">Transmembrane</keyword>
<dbReference type="EMBL" id="BAABGN010000002">
    <property type="protein sequence ID" value="GAA4417664.1"/>
    <property type="molecule type" value="Genomic_DNA"/>
</dbReference>
<keyword evidence="3" id="KW-1185">Reference proteome</keyword>
<evidence type="ECO:0000313" key="3">
    <source>
        <dbReference type="Proteomes" id="UP001500622"/>
    </source>
</evidence>
<keyword evidence="1" id="KW-0472">Membrane</keyword>
<evidence type="ECO:0000256" key="1">
    <source>
        <dbReference type="SAM" id="Phobius"/>
    </source>
</evidence>
<feature type="transmembrane region" description="Helical" evidence="1">
    <location>
        <begin position="89"/>
        <end position="115"/>
    </location>
</feature>
<reference evidence="3" key="1">
    <citation type="journal article" date="2019" name="Int. J. Syst. Evol. Microbiol.">
        <title>The Global Catalogue of Microorganisms (GCM) 10K type strain sequencing project: providing services to taxonomists for standard genome sequencing and annotation.</title>
        <authorList>
            <consortium name="The Broad Institute Genomics Platform"/>
            <consortium name="The Broad Institute Genome Sequencing Center for Infectious Disease"/>
            <person name="Wu L."/>
            <person name="Ma J."/>
        </authorList>
    </citation>
    <scope>NUCLEOTIDE SEQUENCE [LARGE SCALE GENOMIC DNA]</scope>
    <source>
        <strain evidence="3">JCM 17810</strain>
    </source>
</reference>
<dbReference type="Proteomes" id="UP001500622">
    <property type="component" value="Unassembled WGS sequence"/>
</dbReference>
<gene>
    <name evidence="2" type="ORF">GCM10023169_06370</name>
</gene>
<proteinExistence type="predicted"/>
<protein>
    <recommendedName>
        <fullName evidence="4">DUF1707 domain-containing protein</fullName>
    </recommendedName>
</protein>
<sequence>MTTPTSATTASIRPSLRDRLRRERYLLALSIWMDDVPAKERRPVLSQLRGGLDAAAADTSMREAVSGLGPARLLAAEYRALQDPGLPRWTFGGSVALGWLLFCLVATAVFASALWQVAPAAGGSATARLLGAEITITNSEQAASLEWSGFPWAWVVALALFLVAARAWRLAPALRRRAAGARAD</sequence>
<accession>A0ABP8KVP3</accession>
<keyword evidence="1" id="KW-1133">Transmembrane helix</keyword>
<feature type="transmembrane region" description="Helical" evidence="1">
    <location>
        <begin position="149"/>
        <end position="168"/>
    </location>
</feature>
<evidence type="ECO:0000313" key="2">
    <source>
        <dbReference type="EMBL" id="GAA4417664.1"/>
    </source>
</evidence>
<evidence type="ECO:0008006" key="4">
    <source>
        <dbReference type="Google" id="ProtNLM"/>
    </source>
</evidence>